<keyword evidence="2" id="KW-0812">Transmembrane</keyword>
<keyword evidence="4" id="KW-1185">Reference proteome</keyword>
<reference evidence="3 4" key="1">
    <citation type="journal article" date="2010" name="Nat. Biotechnol.">
        <title>Genome sequence of the model mushroom Schizophyllum commune.</title>
        <authorList>
            <person name="Ohm R.A."/>
            <person name="de Jong J.F."/>
            <person name="Lugones L.G."/>
            <person name="Aerts A."/>
            <person name="Kothe E."/>
            <person name="Stajich J.E."/>
            <person name="de Vries R.P."/>
            <person name="Record E."/>
            <person name="Levasseur A."/>
            <person name="Baker S.E."/>
            <person name="Bartholomew K.A."/>
            <person name="Coutinho P.M."/>
            <person name="Erdmann S."/>
            <person name="Fowler T.J."/>
            <person name="Gathman A.C."/>
            <person name="Lombard V."/>
            <person name="Henrissat B."/>
            <person name="Knabe N."/>
            <person name="Kuees U."/>
            <person name="Lilly W.W."/>
            <person name="Lindquist E."/>
            <person name="Lucas S."/>
            <person name="Magnuson J.K."/>
            <person name="Piumi F."/>
            <person name="Raudaskoski M."/>
            <person name="Salamov A."/>
            <person name="Schmutz J."/>
            <person name="Schwarze F.W.M.R."/>
            <person name="vanKuyk P.A."/>
            <person name="Horton J.S."/>
            <person name="Grigoriev I.V."/>
            <person name="Woesten H.A.B."/>
        </authorList>
    </citation>
    <scope>NUCLEOTIDE SEQUENCE [LARGE SCALE GENOMIC DNA]</scope>
    <source>
        <strain evidence="4">H4-8 / FGSC 9210</strain>
    </source>
</reference>
<feature type="region of interest" description="Disordered" evidence="1">
    <location>
        <begin position="1"/>
        <end position="66"/>
    </location>
</feature>
<evidence type="ECO:0000313" key="4">
    <source>
        <dbReference type="Proteomes" id="UP000007431"/>
    </source>
</evidence>
<evidence type="ECO:0000256" key="2">
    <source>
        <dbReference type="SAM" id="Phobius"/>
    </source>
</evidence>
<proteinExistence type="predicted"/>
<dbReference type="Proteomes" id="UP000007431">
    <property type="component" value="Unassembled WGS sequence"/>
</dbReference>
<accession>D8PY99</accession>
<dbReference type="KEGG" id="scm:SCHCO_02597966"/>
<dbReference type="HOGENOM" id="CLU_030826_1_0_1"/>
<feature type="transmembrane region" description="Helical" evidence="2">
    <location>
        <begin position="264"/>
        <end position="290"/>
    </location>
</feature>
<dbReference type="STRING" id="578458.D8PY99"/>
<keyword evidence="2" id="KW-1133">Transmembrane helix</keyword>
<feature type="compositionally biased region" description="Polar residues" evidence="1">
    <location>
        <begin position="1"/>
        <end position="10"/>
    </location>
</feature>
<feature type="transmembrane region" description="Helical" evidence="2">
    <location>
        <begin position="143"/>
        <end position="163"/>
    </location>
</feature>
<keyword evidence="2" id="KW-0472">Membrane</keyword>
<dbReference type="eggNOG" id="ENOG502S28M">
    <property type="taxonomic scope" value="Eukaryota"/>
</dbReference>
<dbReference type="AlphaFoldDB" id="D8PY99"/>
<gene>
    <name evidence="3" type="ORF">SCHCODRAFT_52745</name>
</gene>
<dbReference type="GeneID" id="9596986"/>
<evidence type="ECO:0000256" key="1">
    <source>
        <dbReference type="SAM" id="MobiDB-lite"/>
    </source>
</evidence>
<feature type="compositionally biased region" description="Polar residues" evidence="1">
    <location>
        <begin position="17"/>
        <end position="27"/>
    </location>
</feature>
<evidence type="ECO:0000313" key="3">
    <source>
        <dbReference type="EMBL" id="EFI99213.1"/>
    </source>
</evidence>
<feature type="transmembrane region" description="Helical" evidence="2">
    <location>
        <begin position="97"/>
        <end position="123"/>
    </location>
</feature>
<feature type="transmembrane region" description="Helical" evidence="2">
    <location>
        <begin position="170"/>
        <end position="190"/>
    </location>
</feature>
<dbReference type="EMBL" id="GL377304">
    <property type="protein sequence ID" value="EFI99213.1"/>
    <property type="molecule type" value="Genomic_DNA"/>
</dbReference>
<dbReference type="OrthoDB" id="2156690at2759"/>
<dbReference type="OMA" id="GCKGPYI"/>
<evidence type="ECO:0008006" key="5">
    <source>
        <dbReference type="Google" id="ProtNLM"/>
    </source>
</evidence>
<organism evidence="4">
    <name type="scientific">Schizophyllum commune (strain H4-8 / FGSC 9210)</name>
    <name type="common">Split gill fungus</name>
    <dbReference type="NCBI Taxonomy" id="578458"/>
    <lineage>
        <taxon>Eukaryota</taxon>
        <taxon>Fungi</taxon>
        <taxon>Dikarya</taxon>
        <taxon>Basidiomycota</taxon>
        <taxon>Agaricomycotina</taxon>
        <taxon>Agaricomycetes</taxon>
        <taxon>Agaricomycetidae</taxon>
        <taxon>Agaricales</taxon>
        <taxon>Schizophyllaceae</taxon>
        <taxon>Schizophyllum</taxon>
    </lineage>
</organism>
<protein>
    <recommendedName>
        <fullName evidence="5">Tetraspanin Tsp2</fullName>
    </recommendedName>
</protein>
<feature type="non-terminal residue" evidence="3">
    <location>
        <position position="314"/>
    </location>
</feature>
<sequence length="314" mass="34179">MDSPSSTNLQVPYVPSKFSSSIHTRASNGHLRKRPRRDDTDIAPLRRGGGISAFRPGSQRIPQEEDEDEYNIPLELVQVKPVKRPNKRGKRKRWNRFKWALVIANTALTLYALAGLAVCIATLLGVLPDSPIILAANPTPLHLSTAAAGFLLFTALIGWPGILTNHRPFLAIYTALLLPGLALAAAPGYLTYRRAAFNLPAKLDAQWSAGLGARGRLALQDALRCCGYFSPFVEATAGGACYARSILLGCKAPFLQAQRRILGAWYAAAFAVCGAQVLVLATAVLCANHVTYRFGKGMMPERYRLDERKLAVIV</sequence>
<dbReference type="VEuPathDB" id="FungiDB:SCHCODRAFT_02597966"/>
<dbReference type="InParanoid" id="D8PY99"/>
<name>D8PY99_SCHCM</name>